<keyword evidence="2" id="KW-1185">Reference proteome</keyword>
<evidence type="ECO:0000313" key="2">
    <source>
        <dbReference type="Proteomes" id="UP000092154"/>
    </source>
</evidence>
<dbReference type="Proteomes" id="UP000092154">
    <property type="component" value="Unassembled WGS sequence"/>
</dbReference>
<name>A0A1B7NGR5_9AGAM</name>
<dbReference type="InParanoid" id="A0A1B7NGR5"/>
<organism evidence="1 2">
    <name type="scientific">Rhizopogon vinicolor AM-OR11-026</name>
    <dbReference type="NCBI Taxonomy" id="1314800"/>
    <lineage>
        <taxon>Eukaryota</taxon>
        <taxon>Fungi</taxon>
        <taxon>Dikarya</taxon>
        <taxon>Basidiomycota</taxon>
        <taxon>Agaricomycotina</taxon>
        <taxon>Agaricomycetes</taxon>
        <taxon>Agaricomycetidae</taxon>
        <taxon>Boletales</taxon>
        <taxon>Suillineae</taxon>
        <taxon>Rhizopogonaceae</taxon>
        <taxon>Rhizopogon</taxon>
    </lineage>
</organism>
<dbReference type="EMBL" id="KV448128">
    <property type="protein sequence ID" value="OAX44086.1"/>
    <property type="molecule type" value="Genomic_DNA"/>
</dbReference>
<gene>
    <name evidence="1" type="ORF">K503DRAFT_650082</name>
</gene>
<dbReference type="OrthoDB" id="128536at2759"/>
<accession>A0A1B7NGR5</accession>
<feature type="non-terminal residue" evidence="1">
    <location>
        <position position="135"/>
    </location>
</feature>
<dbReference type="AlphaFoldDB" id="A0A1B7NGR5"/>
<sequence>MKLSYPSLSEASQTDFALALRIARHSSCTSCDSCPGLRPPVGVEVVLDDDVQQKSFLGDLTQYGSDEEDGTAYLETCICNHDVTVHGSQVSVLGREEFSRRARLATRLDELLQESHKLLDFDYTDEVIDSLRQQM</sequence>
<evidence type="ECO:0000313" key="1">
    <source>
        <dbReference type="EMBL" id="OAX44086.1"/>
    </source>
</evidence>
<proteinExistence type="predicted"/>
<dbReference type="STRING" id="1314800.A0A1B7NGR5"/>
<protein>
    <submittedName>
        <fullName evidence="1">Uncharacterized protein</fullName>
    </submittedName>
</protein>
<reference evidence="1 2" key="1">
    <citation type="submission" date="2016-06" db="EMBL/GenBank/DDBJ databases">
        <title>Comparative genomics of the ectomycorrhizal sister species Rhizopogon vinicolor and Rhizopogon vesiculosus (Basidiomycota: Boletales) reveals a divergence of the mating type B locus.</title>
        <authorList>
            <consortium name="DOE Joint Genome Institute"/>
            <person name="Mujic A.B."/>
            <person name="Kuo A."/>
            <person name="Tritt A."/>
            <person name="Lipzen A."/>
            <person name="Chen C."/>
            <person name="Johnson J."/>
            <person name="Sharma A."/>
            <person name="Barry K."/>
            <person name="Grigoriev I.V."/>
            <person name="Spatafora J.W."/>
        </authorList>
    </citation>
    <scope>NUCLEOTIDE SEQUENCE [LARGE SCALE GENOMIC DNA]</scope>
    <source>
        <strain evidence="1 2">AM-OR11-026</strain>
    </source>
</reference>